<dbReference type="PANTHER" id="PTHR30157:SF0">
    <property type="entry name" value="NADPH-DEPENDENT FERRIC-CHELATE REDUCTASE"/>
    <property type="match status" value="1"/>
</dbReference>
<proteinExistence type="predicted"/>
<feature type="domain" description="FAD-binding FR-type" evidence="2">
    <location>
        <begin position="1"/>
        <end position="115"/>
    </location>
</feature>
<dbReference type="PANTHER" id="PTHR30157">
    <property type="entry name" value="FERRIC REDUCTASE, NADPH-DEPENDENT"/>
    <property type="match status" value="1"/>
</dbReference>
<dbReference type="InterPro" id="IPR017927">
    <property type="entry name" value="FAD-bd_FR_type"/>
</dbReference>
<dbReference type="PROSITE" id="PS51384">
    <property type="entry name" value="FAD_FR"/>
    <property type="match status" value="1"/>
</dbReference>
<organism evidence="3 4">
    <name type="scientific">Embleya scabrispora</name>
    <dbReference type="NCBI Taxonomy" id="159449"/>
    <lineage>
        <taxon>Bacteria</taxon>
        <taxon>Bacillati</taxon>
        <taxon>Actinomycetota</taxon>
        <taxon>Actinomycetes</taxon>
        <taxon>Kitasatosporales</taxon>
        <taxon>Streptomycetaceae</taxon>
        <taxon>Embleya</taxon>
    </lineage>
</organism>
<dbReference type="CDD" id="cd06193">
    <property type="entry name" value="siderophore_interacting"/>
    <property type="match status" value="1"/>
</dbReference>
<evidence type="ECO:0000313" key="3">
    <source>
        <dbReference type="EMBL" id="OPC78450.1"/>
    </source>
</evidence>
<dbReference type="InterPro" id="IPR007037">
    <property type="entry name" value="SIP_rossman_dom"/>
</dbReference>
<dbReference type="SUPFAM" id="SSF63380">
    <property type="entry name" value="Riboflavin synthase domain-like"/>
    <property type="match status" value="1"/>
</dbReference>
<dbReference type="InterPro" id="IPR017938">
    <property type="entry name" value="Riboflavin_synthase-like_b-brl"/>
</dbReference>
<dbReference type="Proteomes" id="UP000190037">
    <property type="component" value="Unassembled WGS sequence"/>
</dbReference>
<evidence type="ECO:0000256" key="1">
    <source>
        <dbReference type="SAM" id="MobiDB-lite"/>
    </source>
</evidence>
<dbReference type="InterPro" id="IPR013113">
    <property type="entry name" value="SIP_FAD-bd"/>
</dbReference>
<dbReference type="Pfam" id="PF08021">
    <property type="entry name" value="FAD_binding_9"/>
    <property type="match status" value="1"/>
</dbReference>
<protein>
    <submittedName>
        <fullName evidence="3">NADPH-dependent ferric siderophore reductase</fullName>
    </submittedName>
</protein>
<dbReference type="Pfam" id="PF04954">
    <property type="entry name" value="SIP"/>
    <property type="match status" value="1"/>
</dbReference>
<comment type="caution">
    <text evidence="3">The sequence shown here is derived from an EMBL/GenBank/DDBJ whole genome shotgun (WGS) entry which is preliminary data.</text>
</comment>
<evidence type="ECO:0000259" key="2">
    <source>
        <dbReference type="PROSITE" id="PS51384"/>
    </source>
</evidence>
<dbReference type="Gene3D" id="3.40.50.80">
    <property type="entry name" value="Nucleotide-binding domain of ferredoxin-NADP reductase (FNR) module"/>
    <property type="match status" value="1"/>
</dbReference>
<dbReference type="GO" id="GO:0016491">
    <property type="term" value="F:oxidoreductase activity"/>
    <property type="evidence" value="ECO:0007669"/>
    <property type="project" value="InterPro"/>
</dbReference>
<dbReference type="InterPro" id="IPR039374">
    <property type="entry name" value="SIP_fam"/>
</dbReference>
<keyword evidence="4" id="KW-1185">Reference proteome</keyword>
<gene>
    <name evidence="3" type="ORF">B4N89_36595</name>
</gene>
<name>A0A1T3NP31_9ACTN</name>
<dbReference type="InterPro" id="IPR039261">
    <property type="entry name" value="FNR_nucleotide-bd"/>
</dbReference>
<accession>A0A1T3NP31</accession>
<reference evidence="3 4" key="1">
    <citation type="submission" date="2017-03" db="EMBL/GenBank/DDBJ databases">
        <title>Draft genome sequence of Streptomyces scabrisporus NF3, endophyte isolated from Amphipterygium adstringens.</title>
        <authorList>
            <person name="Vazquez M."/>
            <person name="Ceapa C.D."/>
            <person name="Rodriguez Luna D."/>
            <person name="Sanchez Esquivel S."/>
        </authorList>
    </citation>
    <scope>NUCLEOTIDE SEQUENCE [LARGE SCALE GENOMIC DNA]</scope>
    <source>
        <strain evidence="3 4">NF3</strain>
    </source>
</reference>
<feature type="region of interest" description="Disordered" evidence="1">
    <location>
        <begin position="30"/>
        <end position="59"/>
    </location>
</feature>
<dbReference type="Gene3D" id="2.40.30.10">
    <property type="entry name" value="Translation factors"/>
    <property type="match status" value="1"/>
</dbReference>
<evidence type="ECO:0000313" key="4">
    <source>
        <dbReference type="Proteomes" id="UP000190037"/>
    </source>
</evidence>
<sequence>MIRIVFGGEGLRAFESTGVGDEYLRLHFPFPDTGEPIPSDENPGASPREAGNAADEADRYAQTRRYTVRRFDAERGEVTIDFVVHDGGLASAWALAARPGDRVGIGTARGLYAPPAETVWQILACDATGLPALGRLVEQLPARTRARVIVEVADTGHEQVFDSAADVEYVWLHGSGNGDAPSRLPQALRALTLPEGPGYVWAAGETRAMREIRRHVRHELRLPARMYKVVGYWTHNAEEWDERYAGLDPEVKRRLETAFDAVHEEQPEEEIENILDEVEATLEGVGL</sequence>
<dbReference type="STRING" id="159449.B4N89_36595"/>
<dbReference type="OrthoDB" id="3291337at2"/>
<dbReference type="AlphaFoldDB" id="A0A1T3NP31"/>
<dbReference type="EMBL" id="MWQN01000003">
    <property type="protein sequence ID" value="OPC78450.1"/>
    <property type="molecule type" value="Genomic_DNA"/>
</dbReference>